<keyword evidence="2" id="KW-0732">Signal</keyword>
<protein>
    <recommendedName>
        <fullName evidence="3">FMN-binding domain-containing protein</fullName>
    </recommendedName>
</protein>
<dbReference type="AlphaFoldDB" id="A0A226BZI1"/>
<organism evidence="4 5">
    <name type="scientific">Natranaerobius trueperi</name>
    <dbReference type="NCBI Taxonomy" id="759412"/>
    <lineage>
        <taxon>Bacteria</taxon>
        <taxon>Bacillati</taxon>
        <taxon>Bacillota</taxon>
        <taxon>Clostridia</taxon>
        <taxon>Natranaerobiales</taxon>
        <taxon>Natranaerobiaceae</taxon>
        <taxon>Natranaerobius</taxon>
    </lineage>
</organism>
<feature type="domain" description="FMN-binding" evidence="3">
    <location>
        <begin position="56"/>
        <end position="136"/>
    </location>
</feature>
<feature type="domain" description="FMN-binding" evidence="3">
    <location>
        <begin position="157"/>
        <end position="243"/>
    </location>
</feature>
<dbReference type="Gene3D" id="3.90.1010.20">
    <property type="match status" value="2"/>
</dbReference>
<dbReference type="InterPro" id="IPR007329">
    <property type="entry name" value="FMN-bd"/>
</dbReference>
<feature type="compositionally biased region" description="Basic and acidic residues" evidence="1">
    <location>
        <begin position="198"/>
        <end position="220"/>
    </location>
</feature>
<dbReference type="SMART" id="SM00900">
    <property type="entry name" value="FMN_bind"/>
    <property type="match status" value="2"/>
</dbReference>
<accession>A0A226BZI1</accession>
<evidence type="ECO:0000259" key="3">
    <source>
        <dbReference type="SMART" id="SM00900"/>
    </source>
</evidence>
<name>A0A226BZI1_9FIRM</name>
<comment type="caution">
    <text evidence="4">The sequence shown here is derived from an EMBL/GenBank/DDBJ whole genome shotgun (WGS) entry which is preliminary data.</text>
</comment>
<dbReference type="GO" id="GO:0016020">
    <property type="term" value="C:membrane"/>
    <property type="evidence" value="ECO:0007669"/>
    <property type="project" value="InterPro"/>
</dbReference>
<dbReference type="PROSITE" id="PS51257">
    <property type="entry name" value="PROKAR_LIPOPROTEIN"/>
    <property type="match status" value="1"/>
</dbReference>
<evidence type="ECO:0000256" key="2">
    <source>
        <dbReference type="SAM" id="SignalP"/>
    </source>
</evidence>
<feature type="region of interest" description="Disordered" evidence="1">
    <location>
        <begin position="27"/>
        <end position="49"/>
    </location>
</feature>
<dbReference type="EMBL" id="NIQC01000004">
    <property type="protein sequence ID" value="OWZ84433.1"/>
    <property type="molecule type" value="Genomic_DNA"/>
</dbReference>
<gene>
    <name evidence="4" type="ORF">CDO51_02705</name>
</gene>
<feature type="signal peptide" evidence="2">
    <location>
        <begin position="1"/>
        <end position="20"/>
    </location>
</feature>
<dbReference type="Pfam" id="PF04205">
    <property type="entry name" value="FMN_bind"/>
    <property type="match status" value="2"/>
</dbReference>
<dbReference type="GO" id="GO:0010181">
    <property type="term" value="F:FMN binding"/>
    <property type="evidence" value="ECO:0007669"/>
    <property type="project" value="InterPro"/>
</dbReference>
<evidence type="ECO:0000256" key="1">
    <source>
        <dbReference type="SAM" id="MobiDB-lite"/>
    </source>
</evidence>
<dbReference type="OrthoDB" id="45418at2"/>
<dbReference type="RefSeq" id="WP_089022764.1">
    <property type="nucleotide sequence ID" value="NZ_NIQC01000004.1"/>
</dbReference>
<dbReference type="Proteomes" id="UP000214588">
    <property type="component" value="Unassembled WGS sequence"/>
</dbReference>
<feature type="chain" id="PRO_5039035812" description="FMN-binding domain-containing protein" evidence="2">
    <location>
        <begin position="21"/>
        <end position="259"/>
    </location>
</feature>
<evidence type="ECO:0000313" key="5">
    <source>
        <dbReference type="Proteomes" id="UP000214588"/>
    </source>
</evidence>
<evidence type="ECO:0000313" key="4">
    <source>
        <dbReference type="EMBL" id="OWZ84433.1"/>
    </source>
</evidence>
<sequence length="259" mass="29142">MHKNILIVAIVTMLMLSLIACQPDEDNDPNGDNSVADNGEGITGTYHASSEADDSGFVLAEVTFEDNEITDVELEEYTDKGITKGDDYGWEPFHEAMQELPDRFVEADSADIEAYSEATATSNKAMGAVEKAIQRAEGETEPFDGTFMGISEEGEDGWGITWVTLENDEIQEVQLEEVQVADEEDNEYEFKDDDYEWEPFHEAQDEMPERFEEENSHEVDTYSEATESSELWKDAVQDALNRAGRENGEEEEEDDENGE</sequence>
<feature type="compositionally biased region" description="Acidic residues" evidence="1">
    <location>
        <begin position="248"/>
        <end position="259"/>
    </location>
</feature>
<keyword evidence="5" id="KW-1185">Reference proteome</keyword>
<feature type="region of interest" description="Disordered" evidence="1">
    <location>
        <begin position="196"/>
        <end position="259"/>
    </location>
</feature>
<reference evidence="4 5" key="1">
    <citation type="submission" date="2017-06" db="EMBL/GenBank/DDBJ databases">
        <title>Draft Genome Sequence of Natranaerobius trueperi halophilic, alkalithermophilic bacteria from soda lakes.</title>
        <authorList>
            <person name="Zhao B."/>
        </authorList>
    </citation>
    <scope>NUCLEOTIDE SEQUENCE [LARGE SCALE GENOMIC DNA]</scope>
    <source>
        <strain evidence="4 5">DSM 18760</strain>
    </source>
</reference>
<proteinExistence type="predicted"/>